<sequence>MSETSISDAEVIKNAGTQTDGVLARLNVIRRDEGTILQCSGEWTCEGIHAVDQELRDFAASSGQSLTMDFSHVSGFDSAGAWLAVRTQHAVEADGGVYILKTAQPEQGALISVIGEHWESLSQPRAPAKAKLGPLERFGKSVYGFGTDFINVCNMIGAALRGTAIKTGARGGIRWTSLINQIDHMGIRAIPVITVMSFLIGAIIAQQSSFQLKSFGEELLTVNLVGILHLREIGVLLTAVMVAGRSGSAITAEIGSMKMREEIDALQVIGLSPIGVLVVPRLMALVITLPILTILADFSGLAGAMIVCWLYIGIEPVQFIDTLNGAIDTSTFLSGLIKAPFMALVIGLIATLEGMKVKGSAESLGQRTTSSVVRSIFAVIFIDGLFAMFYASIGY</sequence>
<dbReference type="InterPro" id="IPR030802">
    <property type="entry name" value="Permease_MalE"/>
</dbReference>
<feature type="transmembrane region" description="Helical" evidence="1">
    <location>
        <begin position="332"/>
        <end position="352"/>
    </location>
</feature>
<keyword evidence="1" id="KW-0812">Transmembrane</keyword>
<accession>A0ABW3FLW0</accession>
<feature type="transmembrane region" description="Helical" evidence="1">
    <location>
        <begin position="282"/>
        <end position="312"/>
    </location>
</feature>
<keyword evidence="1" id="KW-0472">Membrane</keyword>
<protein>
    <submittedName>
        <fullName evidence="2">ABC transporter permease</fullName>
    </submittedName>
</protein>
<dbReference type="Proteomes" id="UP001597101">
    <property type="component" value="Unassembled WGS sequence"/>
</dbReference>
<evidence type="ECO:0000313" key="3">
    <source>
        <dbReference type="Proteomes" id="UP001597101"/>
    </source>
</evidence>
<dbReference type="Gene3D" id="3.30.750.24">
    <property type="entry name" value="STAS domain"/>
    <property type="match status" value="1"/>
</dbReference>
<dbReference type="Pfam" id="PF02405">
    <property type="entry name" value="MlaE"/>
    <property type="match status" value="1"/>
</dbReference>
<organism evidence="2 3">
    <name type="scientific">Pseudahrensia aquimaris</name>
    <dbReference type="NCBI Taxonomy" id="744461"/>
    <lineage>
        <taxon>Bacteria</taxon>
        <taxon>Pseudomonadati</taxon>
        <taxon>Pseudomonadota</taxon>
        <taxon>Alphaproteobacteria</taxon>
        <taxon>Hyphomicrobiales</taxon>
        <taxon>Ahrensiaceae</taxon>
        <taxon>Pseudahrensia</taxon>
    </lineage>
</organism>
<evidence type="ECO:0000256" key="1">
    <source>
        <dbReference type="SAM" id="Phobius"/>
    </source>
</evidence>
<feature type="transmembrane region" description="Helical" evidence="1">
    <location>
        <begin position="372"/>
        <end position="393"/>
    </location>
</feature>
<keyword evidence="3" id="KW-1185">Reference proteome</keyword>
<dbReference type="RefSeq" id="WP_377213840.1">
    <property type="nucleotide sequence ID" value="NZ_JBHTJV010000026.1"/>
</dbReference>
<dbReference type="EMBL" id="JBHTJV010000026">
    <property type="protein sequence ID" value="MFD0917990.1"/>
    <property type="molecule type" value="Genomic_DNA"/>
</dbReference>
<reference evidence="3" key="1">
    <citation type="journal article" date="2019" name="Int. J. Syst. Evol. Microbiol.">
        <title>The Global Catalogue of Microorganisms (GCM) 10K type strain sequencing project: providing services to taxonomists for standard genome sequencing and annotation.</title>
        <authorList>
            <consortium name="The Broad Institute Genomics Platform"/>
            <consortium name="The Broad Institute Genome Sequencing Center for Infectious Disease"/>
            <person name="Wu L."/>
            <person name="Ma J."/>
        </authorList>
    </citation>
    <scope>NUCLEOTIDE SEQUENCE [LARGE SCALE GENOMIC DNA]</scope>
    <source>
        <strain evidence="3">CCUG 60023</strain>
    </source>
</reference>
<keyword evidence="1" id="KW-1133">Transmembrane helix</keyword>
<feature type="transmembrane region" description="Helical" evidence="1">
    <location>
        <begin position="185"/>
        <end position="205"/>
    </location>
</feature>
<evidence type="ECO:0000313" key="2">
    <source>
        <dbReference type="EMBL" id="MFD0917990.1"/>
    </source>
</evidence>
<dbReference type="PANTHER" id="PTHR30188:SF3">
    <property type="entry name" value="ABC TRANSPORTER PERMEASE"/>
    <property type="match status" value="1"/>
</dbReference>
<dbReference type="InterPro" id="IPR036513">
    <property type="entry name" value="STAS_dom_sf"/>
</dbReference>
<comment type="caution">
    <text evidence="2">The sequence shown here is derived from an EMBL/GenBank/DDBJ whole genome shotgun (WGS) entry which is preliminary data.</text>
</comment>
<name>A0ABW3FLW0_9HYPH</name>
<dbReference type="SUPFAM" id="SSF52091">
    <property type="entry name" value="SpoIIaa-like"/>
    <property type="match status" value="1"/>
</dbReference>
<proteinExistence type="predicted"/>
<gene>
    <name evidence="2" type="ORF">ACFQ14_16420</name>
</gene>
<dbReference type="PANTHER" id="PTHR30188">
    <property type="entry name" value="ABC TRANSPORTER PERMEASE PROTEIN-RELATED"/>
    <property type="match status" value="1"/>
</dbReference>